<proteinExistence type="predicted"/>
<evidence type="ECO:0000256" key="5">
    <source>
        <dbReference type="ARBA" id="ARBA00022777"/>
    </source>
</evidence>
<dbReference type="InterPro" id="IPR003594">
    <property type="entry name" value="HATPase_dom"/>
</dbReference>
<dbReference type="InterPro" id="IPR036097">
    <property type="entry name" value="HisK_dim/P_sf"/>
</dbReference>
<dbReference type="STRING" id="521011.Mpal_1660"/>
<dbReference type="GeneID" id="25394170"/>
<sequence>MKQEMERLRQELEDLRSRNRELEETLDAIQSGEVDAIVVSKEGRKEIYTLEGADHLYRVLVEKIQEGALTLTVTGMILYANTAFVAMRRQRLSAIIGTSLRDHIAPRDRSRFDELLTRSLTGPGRGEMLVCSGAGSFPVLVSMTPIMVDGSPKLSVVISDRKEDYDRLHLQSRMLDAVADAVIATDPAGRIIYWNWSATRTYGWKEAEAMGQSLNEAVVRELSQDDADRMAEQLGSGNAWSGEFQVHHRDGHLFPIHVNQAPVFDEDGEFVAVIGTSHDISERKAIERALAESEAEARSFMDNMVDACAICETVYSPDGKPIDIRLVEVNAALAQELGRPAAEIAGWTAFKIRPELTLPWFDRFLEVHRTGAAMQFEEPFPVVGRWYRIAAFPVRGGRVAVVFHNITERKQAEEALAESEDRYRSLVEKSIDAVLLSLPDGSILAANAGASQIFGMTEEELIQAGRASLIDESDPRFTAAYEERARTGRFSGELTYRRKDGTLFPGEVTSALFTDRNGAIMSTMIIRDITKRKEIEESLKIYSERLQVSNEELQRFAYIASHDLQAPLRSIVSFSQLLDRRYRGKFDKDADDYIRFIVDGGVRMQNLIKDLLLVSRIETQVQSFAPTDARTVVADTIRSLETLILEIGAVVTVDPLPIVMADPPQLEQVFTNLIGNAIKYRRPEVPVVVWVSAVRQGGWWEFAVRDNGIGIEPEYFDQIFEMFSRLQTKDEYEGTGIGLAIVRKIVARHGGKIWVESTPGKGSIFHFTLPGESIKGRDTDV</sequence>
<dbReference type="HOGENOM" id="CLU_000445_114_71_2"/>
<reference evidence="10 11" key="1">
    <citation type="journal article" date="2015" name="Genome Announc.">
        <title>Complete Genome Sequence of Methanosphaerula palustris E1-9CT, a Hydrogenotrophic Methanogen Isolated from a Minerotrophic Fen Peatland.</title>
        <authorList>
            <person name="Cadillo-Quiroz H."/>
            <person name="Browne P."/>
            <person name="Kyrpides N."/>
            <person name="Woyke T."/>
            <person name="Goodwin L."/>
            <person name="Detter C."/>
            <person name="Yavitt J.B."/>
            <person name="Zinder S.H."/>
        </authorList>
    </citation>
    <scope>NUCLEOTIDE SEQUENCE [LARGE SCALE GENOMIC DNA]</scope>
    <source>
        <strain evidence="11">ATCC BAA-1556 / DSM 19958 / E1-9c</strain>
    </source>
</reference>
<dbReference type="CDD" id="cd14686">
    <property type="entry name" value="bZIP"/>
    <property type="match status" value="1"/>
</dbReference>
<evidence type="ECO:0000313" key="11">
    <source>
        <dbReference type="Proteomes" id="UP000002457"/>
    </source>
</evidence>
<protein>
    <recommendedName>
        <fullName evidence="2">histidine kinase</fullName>
        <ecNumber evidence="2">2.7.13.3</ecNumber>
    </recommendedName>
</protein>
<name>B8GJD1_METPE</name>
<dbReference type="InterPro" id="IPR013767">
    <property type="entry name" value="PAS_fold"/>
</dbReference>
<keyword evidence="11" id="KW-1185">Reference proteome</keyword>
<dbReference type="PANTHER" id="PTHR43304:SF1">
    <property type="entry name" value="PAC DOMAIN-CONTAINING PROTEIN"/>
    <property type="match status" value="1"/>
</dbReference>
<dbReference type="PRINTS" id="PR00344">
    <property type="entry name" value="BCTRLSENSOR"/>
</dbReference>
<dbReference type="InterPro" id="IPR004358">
    <property type="entry name" value="Sig_transdc_His_kin-like_C"/>
</dbReference>
<dbReference type="SUPFAM" id="SSF55874">
    <property type="entry name" value="ATPase domain of HSP90 chaperone/DNA topoisomerase II/histidine kinase"/>
    <property type="match status" value="1"/>
</dbReference>
<keyword evidence="5 10" id="KW-0418">Kinase</keyword>
<dbReference type="Proteomes" id="UP000002457">
    <property type="component" value="Chromosome"/>
</dbReference>
<organism evidence="10 11">
    <name type="scientific">Methanosphaerula palustris (strain ATCC BAA-1556 / DSM 19958 / E1-9c)</name>
    <dbReference type="NCBI Taxonomy" id="521011"/>
    <lineage>
        <taxon>Archaea</taxon>
        <taxon>Methanobacteriati</taxon>
        <taxon>Methanobacteriota</taxon>
        <taxon>Stenosarchaea group</taxon>
        <taxon>Methanomicrobia</taxon>
        <taxon>Methanomicrobiales</taxon>
        <taxon>Methanoregulaceae</taxon>
        <taxon>Methanosphaerula</taxon>
    </lineage>
</organism>
<evidence type="ECO:0000259" key="7">
    <source>
        <dbReference type="PROSITE" id="PS50109"/>
    </source>
</evidence>
<keyword evidence="6" id="KW-0175">Coiled coil</keyword>
<evidence type="ECO:0000259" key="9">
    <source>
        <dbReference type="PROSITE" id="PS50113"/>
    </source>
</evidence>
<gene>
    <name evidence="10" type="ordered locus">Mpal_1660</name>
</gene>
<dbReference type="PANTHER" id="PTHR43304">
    <property type="entry name" value="PHYTOCHROME-LIKE PROTEIN CPH1"/>
    <property type="match status" value="1"/>
</dbReference>
<dbReference type="CDD" id="cd00082">
    <property type="entry name" value="HisKA"/>
    <property type="match status" value="1"/>
</dbReference>
<dbReference type="SMART" id="SM00091">
    <property type="entry name" value="PAS"/>
    <property type="match status" value="3"/>
</dbReference>
<dbReference type="SUPFAM" id="SSF55785">
    <property type="entry name" value="PYP-like sensor domain (PAS domain)"/>
    <property type="match status" value="4"/>
</dbReference>
<dbReference type="SMART" id="SM00387">
    <property type="entry name" value="HATPase_c"/>
    <property type="match status" value="1"/>
</dbReference>
<dbReference type="EMBL" id="CP001338">
    <property type="protein sequence ID" value="ACL16972.1"/>
    <property type="molecule type" value="Genomic_DNA"/>
</dbReference>
<feature type="domain" description="PAS" evidence="8">
    <location>
        <begin position="173"/>
        <end position="234"/>
    </location>
</feature>
<evidence type="ECO:0000256" key="1">
    <source>
        <dbReference type="ARBA" id="ARBA00000085"/>
    </source>
</evidence>
<dbReference type="NCBIfam" id="TIGR00229">
    <property type="entry name" value="sensory_box"/>
    <property type="match status" value="2"/>
</dbReference>
<dbReference type="Pfam" id="PF02518">
    <property type="entry name" value="HATPase_c"/>
    <property type="match status" value="1"/>
</dbReference>
<evidence type="ECO:0000256" key="6">
    <source>
        <dbReference type="SAM" id="Coils"/>
    </source>
</evidence>
<dbReference type="PROSITE" id="PS50113">
    <property type="entry name" value="PAC"/>
    <property type="match status" value="2"/>
</dbReference>
<dbReference type="InterPro" id="IPR000700">
    <property type="entry name" value="PAS-assoc_C"/>
</dbReference>
<dbReference type="InterPro" id="IPR035965">
    <property type="entry name" value="PAS-like_dom_sf"/>
</dbReference>
<evidence type="ECO:0000259" key="8">
    <source>
        <dbReference type="PROSITE" id="PS50112"/>
    </source>
</evidence>
<dbReference type="Pfam" id="PF13426">
    <property type="entry name" value="PAS_9"/>
    <property type="match status" value="1"/>
</dbReference>
<dbReference type="Pfam" id="PF00989">
    <property type="entry name" value="PAS"/>
    <property type="match status" value="2"/>
</dbReference>
<evidence type="ECO:0000256" key="2">
    <source>
        <dbReference type="ARBA" id="ARBA00012438"/>
    </source>
</evidence>
<dbReference type="OrthoDB" id="117446at2157"/>
<dbReference type="FunFam" id="3.30.565.10:FF:000006">
    <property type="entry name" value="Sensor histidine kinase WalK"/>
    <property type="match status" value="1"/>
</dbReference>
<dbReference type="GO" id="GO:0006355">
    <property type="term" value="P:regulation of DNA-templated transcription"/>
    <property type="evidence" value="ECO:0007669"/>
    <property type="project" value="InterPro"/>
</dbReference>
<evidence type="ECO:0000313" key="10">
    <source>
        <dbReference type="EMBL" id="ACL16972.1"/>
    </source>
</evidence>
<feature type="domain" description="PAS" evidence="8">
    <location>
        <begin position="419"/>
        <end position="462"/>
    </location>
</feature>
<dbReference type="InterPro" id="IPR005467">
    <property type="entry name" value="His_kinase_dom"/>
</dbReference>
<dbReference type="Gene3D" id="3.30.450.20">
    <property type="entry name" value="PAS domain"/>
    <property type="match status" value="4"/>
</dbReference>
<dbReference type="InterPro" id="IPR003661">
    <property type="entry name" value="HisK_dim/P_dom"/>
</dbReference>
<keyword evidence="4" id="KW-0808">Transferase</keyword>
<accession>B8GJD1</accession>
<dbReference type="InterPro" id="IPR001610">
    <property type="entry name" value="PAC"/>
</dbReference>
<feature type="coiled-coil region" evidence="6">
    <location>
        <begin position="2"/>
        <end position="32"/>
    </location>
</feature>
<dbReference type="Pfam" id="PF00512">
    <property type="entry name" value="HisKA"/>
    <property type="match status" value="1"/>
</dbReference>
<dbReference type="EC" id="2.7.13.3" evidence="2"/>
<dbReference type="RefSeq" id="WP_012618291.1">
    <property type="nucleotide sequence ID" value="NC_011832.1"/>
</dbReference>
<feature type="domain" description="PAC" evidence="9">
    <location>
        <begin position="490"/>
        <end position="541"/>
    </location>
</feature>
<feature type="domain" description="PAC" evidence="9">
    <location>
        <begin position="240"/>
        <end position="292"/>
    </location>
</feature>
<dbReference type="eggNOG" id="arCOG02358">
    <property type="taxonomic scope" value="Archaea"/>
</dbReference>
<dbReference type="InterPro" id="IPR052162">
    <property type="entry name" value="Sensor_kinase/Photoreceptor"/>
</dbReference>
<dbReference type="CDD" id="cd00130">
    <property type="entry name" value="PAS"/>
    <property type="match status" value="3"/>
</dbReference>
<dbReference type="SMART" id="SM00388">
    <property type="entry name" value="HisKA"/>
    <property type="match status" value="1"/>
</dbReference>
<dbReference type="AlphaFoldDB" id="B8GJD1"/>
<dbReference type="SUPFAM" id="SSF47384">
    <property type="entry name" value="Homodimeric domain of signal transducing histidine kinase"/>
    <property type="match status" value="1"/>
</dbReference>
<dbReference type="InterPro" id="IPR036890">
    <property type="entry name" value="HATPase_C_sf"/>
</dbReference>
<evidence type="ECO:0000256" key="4">
    <source>
        <dbReference type="ARBA" id="ARBA00022679"/>
    </source>
</evidence>
<dbReference type="PROSITE" id="PS50109">
    <property type="entry name" value="HIS_KIN"/>
    <property type="match status" value="1"/>
</dbReference>
<feature type="domain" description="PAS" evidence="8">
    <location>
        <begin position="53"/>
        <end position="123"/>
    </location>
</feature>
<comment type="catalytic activity">
    <reaction evidence="1">
        <text>ATP + protein L-histidine = ADP + protein N-phospho-L-histidine.</text>
        <dbReference type="EC" id="2.7.13.3"/>
    </reaction>
</comment>
<dbReference type="Gene3D" id="3.30.565.10">
    <property type="entry name" value="Histidine kinase-like ATPase, C-terminal domain"/>
    <property type="match status" value="1"/>
</dbReference>
<evidence type="ECO:0000256" key="3">
    <source>
        <dbReference type="ARBA" id="ARBA00022553"/>
    </source>
</evidence>
<dbReference type="KEGG" id="mpl:Mpal_1660"/>
<keyword evidence="3" id="KW-0597">Phosphoprotein</keyword>
<dbReference type="InterPro" id="IPR000014">
    <property type="entry name" value="PAS"/>
</dbReference>
<feature type="domain" description="Histidine kinase" evidence="7">
    <location>
        <begin position="559"/>
        <end position="773"/>
    </location>
</feature>
<dbReference type="eggNOG" id="arCOG06712">
    <property type="taxonomic scope" value="Archaea"/>
</dbReference>
<dbReference type="Gene3D" id="1.10.287.130">
    <property type="match status" value="1"/>
</dbReference>
<dbReference type="SMART" id="SM00086">
    <property type="entry name" value="PAC"/>
    <property type="match status" value="2"/>
</dbReference>
<dbReference type="GO" id="GO:0000155">
    <property type="term" value="F:phosphorelay sensor kinase activity"/>
    <property type="evidence" value="ECO:0007669"/>
    <property type="project" value="InterPro"/>
</dbReference>
<dbReference type="PROSITE" id="PS50112">
    <property type="entry name" value="PAS"/>
    <property type="match status" value="3"/>
</dbReference>